<protein>
    <recommendedName>
        <fullName evidence="3">Lipoprotein</fullName>
    </recommendedName>
</protein>
<evidence type="ECO:0000313" key="2">
    <source>
        <dbReference type="Proteomes" id="UP000438196"/>
    </source>
</evidence>
<dbReference type="Proteomes" id="UP000438196">
    <property type="component" value="Unassembled WGS sequence"/>
</dbReference>
<reference evidence="1 2" key="1">
    <citation type="submission" date="2019-11" db="EMBL/GenBank/DDBJ databases">
        <title>Pseudomonas karstica sp. nov. and Pseudomonas spelaei sp. nov. from karst caves.</title>
        <authorList>
            <person name="Zeman M."/>
        </authorList>
    </citation>
    <scope>NUCLEOTIDE SEQUENCE [LARGE SCALE GENOMIC DNA]</scope>
    <source>
        <strain evidence="1 2">CCM 7893</strain>
    </source>
</reference>
<dbReference type="PROSITE" id="PS51257">
    <property type="entry name" value="PROKAR_LIPOPROTEIN"/>
    <property type="match status" value="1"/>
</dbReference>
<dbReference type="EMBL" id="WNNK01000016">
    <property type="protein sequence ID" value="MUF06434.1"/>
    <property type="molecule type" value="Genomic_DNA"/>
</dbReference>
<proteinExistence type="predicted"/>
<keyword evidence="2" id="KW-1185">Reference proteome</keyword>
<name>A0A6I3WET4_9PSED</name>
<evidence type="ECO:0008006" key="3">
    <source>
        <dbReference type="Google" id="ProtNLM"/>
    </source>
</evidence>
<sequence>MRRGIMLGLLAGGVLATSGCGTKSVESFTLEVDLPANFRFRGDAVYQPATGETCTLPRRRGKRPELKVFDTLGKPEANRVSFEVPLTERVGGCPLVLRRIMFALDTEWGERWFDIGRDYAAIYLGDQSAFGDSVMPASGVLELAARCQWLFRTGGSERALIKLLKCNALGADGLLRKARAGGAVQRDAMTGKTIRLTLGLIDEELPAVDDNWIVVPGGWKRCLGKSLDDVFAFCRGNTTDFKSFKMPDGRVCTIYPTCNE</sequence>
<dbReference type="OrthoDB" id="7017115at2"/>
<comment type="caution">
    <text evidence="1">The sequence shown here is derived from an EMBL/GenBank/DDBJ whole genome shotgun (WGS) entry which is preliminary data.</text>
</comment>
<evidence type="ECO:0000313" key="1">
    <source>
        <dbReference type="EMBL" id="MUF06434.1"/>
    </source>
</evidence>
<organism evidence="1 2">
    <name type="scientific">Pseudomonas spelaei</name>
    <dbReference type="NCBI Taxonomy" id="1055469"/>
    <lineage>
        <taxon>Bacteria</taxon>
        <taxon>Pseudomonadati</taxon>
        <taxon>Pseudomonadota</taxon>
        <taxon>Gammaproteobacteria</taxon>
        <taxon>Pseudomonadales</taxon>
        <taxon>Pseudomonadaceae</taxon>
        <taxon>Pseudomonas</taxon>
    </lineage>
</organism>
<dbReference type="AlphaFoldDB" id="A0A6I3WET4"/>
<gene>
    <name evidence="1" type="ORF">GNF76_18940</name>
</gene>
<accession>A0A6I3WET4</accession>